<evidence type="ECO:0000256" key="4">
    <source>
        <dbReference type="ARBA" id="ARBA00022692"/>
    </source>
</evidence>
<keyword evidence="5" id="KW-0677">Repeat</keyword>
<evidence type="ECO:0000256" key="11">
    <source>
        <dbReference type="RuleBase" id="RU000488"/>
    </source>
</evidence>
<dbReference type="EMBL" id="KQ976739">
    <property type="protein sequence ID" value="KYM75616.1"/>
    <property type="molecule type" value="Genomic_DNA"/>
</dbReference>
<accession>A0A151HYL4</accession>
<dbReference type="PANTHER" id="PTHR45618">
    <property type="entry name" value="MITOCHONDRIAL DICARBOXYLATE CARRIER-RELATED"/>
    <property type="match status" value="1"/>
</dbReference>
<keyword evidence="8" id="KW-0496">Mitochondrion</keyword>
<comment type="similarity">
    <text evidence="2 11">Belongs to the mitochondrial carrier (TC 2.A.29) family.</text>
</comment>
<dbReference type="Pfam" id="PF00153">
    <property type="entry name" value="Mito_carr"/>
    <property type="match status" value="3"/>
</dbReference>
<evidence type="ECO:0000256" key="6">
    <source>
        <dbReference type="ARBA" id="ARBA00022792"/>
    </source>
</evidence>
<dbReference type="FunFam" id="1.50.40.10:FF:000006">
    <property type="entry name" value="brain mitochondrial carrier protein 1 isoform X1"/>
    <property type="match status" value="1"/>
</dbReference>
<proteinExistence type="inferred from homology"/>
<feature type="repeat" description="Solcar" evidence="10">
    <location>
        <begin position="53"/>
        <end position="142"/>
    </location>
</feature>
<gene>
    <name evidence="12" type="ORF">ALC53_13965</name>
</gene>
<organism evidence="12 13">
    <name type="scientific">Atta colombica</name>
    <dbReference type="NCBI Taxonomy" id="520822"/>
    <lineage>
        <taxon>Eukaryota</taxon>
        <taxon>Metazoa</taxon>
        <taxon>Ecdysozoa</taxon>
        <taxon>Arthropoda</taxon>
        <taxon>Hexapoda</taxon>
        <taxon>Insecta</taxon>
        <taxon>Pterygota</taxon>
        <taxon>Neoptera</taxon>
        <taxon>Endopterygota</taxon>
        <taxon>Hymenoptera</taxon>
        <taxon>Apocrita</taxon>
        <taxon>Aculeata</taxon>
        <taxon>Formicoidea</taxon>
        <taxon>Formicidae</taxon>
        <taxon>Myrmicinae</taxon>
        <taxon>Atta</taxon>
    </lineage>
</organism>
<evidence type="ECO:0000313" key="12">
    <source>
        <dbReference type="EMBL" id="KYM75616.1"/>
    </source>
</evidence>
<keyword evidence="4 10" id="KW-0812">Transmembrane</keyword>
<protein>
    <submittedName>
        <fullName evidence="12">Kidney mitochondrial carrier protein 1</fullName>
    </submittedName>
</protein>
<evidence type="ECO:0000256" key="2">
    <source>
        <dbReference type="ARBA" id="ARBA00006375"/>
    </source>
</evidence>
<dbReference type="AlphaFoldDB" id="A0A151HYL4"/>
<evidence type="ECO:0000256" key="7">
    <source>
        <dbReference type="ARBA" id="ARBA00022989"/>
    </source>
</evidence>
<dbReference type="InterPro" id="IPR018108">
    <property type="entry name" value="MCP_transmembrane"/>
</dbReference>
<feature type="repeat" description="Solcar" evidence="10">
    <location>
        <begin position="243"/>
        <end position="338"/>
    </location>
</feature>
<dbReference type="InterPro" id="IPR050391">
    <property type="entry name" value="Mito_Metabolite_Transporter"/>
</dbReference>
<dbReference type="GO" id="GO:0055085">
    <property type="term" value="P:transmembrane transport"/>
    <property type="evidence" value="ECO:0007669"/>
    <property type="project" value="InterPro"/>
</dbReference>
<reference evidence="12 13" key="1">
    <citation type="submission" date="2015-09" db="EMBL/GenBank/DDBJ databases">
        <title>Atta colombica WGS genome.</title>
        <authorList>
            <person name="Nygaard S."/>
            <person name="Hu H."/>
            <person name="Boomsma J."/>
            <person name="Zhang G."/>
        </authorList>
    </citation>
    <scope>NUCLEOTIDE SEQUENCE [LARGE SCALE GENOMIC DNA]</scope>
    <source>
        <strain evidence="12">Treedump-2</strain>
        <tissue evidence="12">Whole body</tissue>
    </source>
</reference>
<keyword evidence="7" id="KW-1133">Transmembrane helix</keyword>
<comment type="subcellular location">
    <subcellularLocation>
        <location evidence="1">Mitochondrion inner membrane</location>
        <topology evidence="1">Multi-pass membrane protein</topology>
    </subcellularLocation>
</comment>
<evidence type="ECO:0000256" key="5">
    <source>
        <dbReference type="ARBA" id="ARBA00022737"/>
    </source>
</evidence>
<dbReference type="PRINTS" id="PR00784">
    <property type="entry name" value="MTUNCOUPLING"/>
</dbReference>
<keyword evidence="13" id="KW-1185">Reference proteome</keyword>
<keyword evidence="9 10" id="KW-0472">Membrane</keyword>
<dbReference type="SUPFAM" id="SSF103506">
    <property type="entry name" value="Mitochondrial carrier"/>
    <property type="match status" value="1"/>
</dbReference>
<keyword evidence="3 11" id="KW-0813">Transport</keyword>
<evidence type="ECO:0000256" key="9">
    <source>
        <dbReference type="ARBA" id="ARBA00023136"/>
    </source>
</evidence>
<name>A0A151HYL4_9HYME</name>
<dbReference type="GO" id="GO:0005743">
    <property type="term" value="C:mitochondrial inner membrane"/>
    <property type="evidence" value="ECO:0007669"/>
    <property type="project" value="UniProtKB-SubCell"/>
</dbReference>
<evidence type="ECO:0000256" key="8">
    <source>
        <dbReference type="ARBA" id="ARBA00023128"/>
    </source>
</evidence>
<dbReference type="InterPro" id="IPR023395">
    <property type="entry name" value="MCP_dom_sf"/>
</dbReference>
<evidence type="ECO:0000256" key="3">
    <source>
        <dbReference type="ARBA" id="ARBA00022448"/>
    </source>
</evidence>
<sequence length="338" mass="37421">MFQVLVSCRDSADLIEEAIEAMDSARDILPIADVLEIGISRLVMGEKNWKDWRPFVYGGLASIIAELCTFPLDTTKTRLQVQGQKYDEKLARLKYSGMIDALMQISKQEGVKGLYSGISSAILRQATYGTIKFGTYYSLKKAAIDTWATGDLVTINIVCAALAGAISSAIANPTDVVKVRMQVTGNEINTSLFTCFQDVYKYEGVRGLWRGVGPTAQRAAVIAAVELPIYDYTKIKCMNLLGNSVSNHFVSSFVASMGSAVASTPIDVIRTRLMNQKRVRIANKKSSSYIYSGSIDCLVQTIKNEGVLALYKGFIPTWFRMGPWNIIFFITYEQLKQL</sequence>
<dbReference type="PROSITE" id="PS50920">
    <property type="entry name" value="SOLCAR"/>
    <property type="match status" value="3"/>
</dbReference>
<dbReference type="Proteomes" id="UP000078540">
    <property type="component" value="Unassembled WGS sequence"/>
</dbReference>
<keyword evidence="6" id="KW-0999">Mitochondrion inner membrane</keyword>
<evidence type="ECO:0000256" key="1">
    <source>
        <dbReference type="ARBA" id="ARBA00004448"/>
    </source>
</evidence>
<feature type="repeat" description="Solcar" evidence="10">
    <location>
        <begin position="151"/>
        <end position="236"/>
    </location>
</feature>
<dbReference type="InterPro" id="IPR002067">
    <property type="entry name" value="MCP"/>
</dbReference>
<evidence type="ECO:0000313" key="13">
    <source>
        <dbReference type="Proteomes" id="UP000078540"/>
    </source>
</evidence>
<dbReference type="Gene3D" id="1.50.40.10">
    <property type="entry name" value="Mitochondrial carrier domain"/>
    <property type="match status" value="1"/>
</dbReference>
<evidence type="ECO:0000256" key="10">
    <source>
        <dbReference type="PROSITE-ProRule" id="PRU00282"/>
    </source>
</evidence>